<evidence type="ECO:0000313" key="4">
    <source>
        <dbReference type="Proteomes" id="UP000307440"/>
    </source>
</evidence>
<keyword evidence="2" id="KW-0812">Transmembrane</keyword>
<feature type="transmembrane region" description="Helical" evidence="2">
    <location>
        <begin position="221"/>
        <end position="247"/>
    </location>
</feature>
<dbReference type="AlphaFoldDB" id="A0A5C3KVY6"/>
<protein>
    <recommendedName>
        <fullName evidence="5">Transmembrane protein</fullName>
    </recommendedName>
</protein>
<dbReference type="EMBL" id="ML210196">
    <property type="protein sequence ID" value="TFK24706.1"/>
    <property type="molecule type" value="Genomic_DNA"/>
</dbReference>
<dbReference type="Proteomes" id="UP000307440">
    <property type="component" value="Unassembled WGS sequence"/>
</dbReference>
<evidence type="ECO:0000256" key="2">
    <source>
        <dbReference type="SAM" id="Phobius"/>
    </source>
</evidence>
<keyword evidence="4" id="KW-1185">Reference proteome</keyword>
<evidence type="ECO:0008006" key="5">
    <source>
        <dbReference type="Google" id="ProtNLM"/>
    </source>
</evidence>
<evidence type="ECO:0000256" key="1">
    <source>
        <dbReference type="SAM" id="MobiDB-lite"/>
    </source>
</evidence>
<gene>
    <name evidence="3" type="ORF">FA15DRAFT_756366</name>
</gene>
<name>A0A5C3KVY6_COPMA</name>
<sequence>MGRFVLSGVLQTVMKTVIPFCSFMVPSAPFLLLIALLGLYSIENVAGVRNVSAGYDDRRVGYEQSRLRVVNGQHLGEACGGCYPCLSSRFEGAVSFTFNGVAVHASVPTMLSRAGCHLRYELDGQGGVVSLEEEGGSEPMLSWTGLGDGQHILRISPWVKDRRSSFIYTTLENEVVPGATPEATLRDQGGEIGARSELAKRAETITGEAAAAQTDAEKKRVIGFAVGFGVTGGIILLLFAIGVKMWFIREKERQMMNEGGANVFENGVPLPQTSLSAGPRSDGAGLEAGATRTSTSPKREKFSLSSDASDSFNQSYLRFHTQPEPFADSGFR</sequence>
<accession>A0A5C3KVY6</accession>
<feature type="region of interest" description="Disordered" evidence="1">
    <location>
        <begin position="267"/>
        <end position="307"/>
    </location>
</feature>
<proteinExistence type="predicted"/>
<feature type="transmembrane region" description="Helical" evidence="2">
    <location>
        <begin position="20"/>
        <end position="42"/>
    </location>
</feature>
<evidence type="ECO:0000313" key="3">
    <source>
        <dbReference type="EMBL" id="TFK24706.1"/>
    </source>
</evidence>
<keyword evidence="2" id="KW-1133">Transmembrane helix</keyword>
<reference evidence="3 4" key="1">
    <citation type="journal article" date="2019" name="Nat. Ecol. Evol.">
        <title>Megaphylogeny resolves global patterns of mushroom evolution.</title>
        <authorList>
            <person name="Varga T."/>
            <person name="Krizsan K."/>
            <person name="Foldi C."/>
            <person name="Dima B."/>
            <person name="Sanchez-Garcia M."/>
            <person name="Sanchez-Ramirez S."/>
            <person name="Szollosi G.J."/>
            <person name="Szarkandi J.G."/>
            <person name="Papp V."/>
            <person name="Albert L."/>
            <person name="Andreopoulos W."/>
            <person name="Angelini C."/>
            <person name="Antonin V."/>
            <person name="Barry K.W."/>
            <person name="Bougher N.L."/>
            <person name="Buchanan P."/>
            <person name="Buyck B."/>
            <person name="Bense V."/>
            <person name="Catcheside P."/>
            <person name="Chovatia M."/>
            <person name="Cooper J."/>
            <person name="Damon W."/>
            <person name="Desjardin D."/>
            <person name="Finy P."/>
            <person name="Geml J."/>
            <person name="Haridas S."/>
            <person name="Hughes K."/>
            <person name="Justo A."/>
            <person name="Karasinski D."/>
            <person name="Kautmanova I."/>
            <person name="Kiss B."/>
            <person name="Kocsube S."/>
            <person name="Kotiranta H."/>
            <person name="LaButti K.M."/>
            <person name="Lechner B.E."/>
            <person name="Liimatainen K."/>
            <person name="Lipzen A."/>
            <person name="Lukacs Z."/>
            <person name="Mihaltcheva S."/>
            <person name="Morgado L.N."/>
            <person name="Niskanen T."/>
            <person name="Noordeloos M.E."/>
            <person name="Ohm R.A."/>
            <person name="Ortiz-Santana B."/>
            <person name="Ovrebo C."/>
            <person name="Racz N."/>
            <person name="Riley R."/>
            <person name="Savchenko A."/>
            <person name="Shiryaev A."/>
            <person name="Soop K."/>
            <person name="Spirin V."/>
            <person name="Szebenyi C."/>
            <person name="Tomsovsky M."/>
            <person name="Tulloss R.E."/>
            <person name="Uehling J."/>
            <person name="Grigoriev I.V."/>
            <person name="Vagvolgyi C."/>
            <person name="Papp T."/>
            <person name="Martin F.M."/>
            <person name="Miettinen O."/>
            <person name="Hibbett D.S."/>
            <person name="Nagy L.G."/>
        </authorList>
    </citation>
    <scope>NUCLEOTIDE SEQUENCE [LARGE SCALE GENOMIC DNA]</scope>
    <source>
        <strain evidence="3 4">CBS 121175</strain>
    </source>
</reference>
<organism evidence="3 4">
    <name type="scientific">Coprinopsis marcescibilis</name>
    <name type="common">Agaric fungus</name>
    <name type="synonym">Psathyrella marcescibilis</name>
    <dbReference type="NCBI Taxonomy" id="230819"/>
    <lineage>
        <taxon>Eukaryota</taxon>
        <taxon>Fungi</taxon>
        <taxon>Dikarya</taxon>
        <taxon>Basidiomycota</taxon>
        <taxon>Agaricomycotina</taxon>
        <taxon>Agaricomycetes</taxon>
        <taxon>Agaricomycetidae</taxon>
        <taxon>Agaricales</taxon>
        <taxon>Agaricineae</taxon>
        <taxon>Psathyrellaceae</taxon>
        <taxon>Coprinopsis</taxon>
    </lineage>
</organism>
<keyword evidence="2" id="KW-0472">Membrane</keyword>